<organism evidence="3 4">
    <name type="scientific">Lacticaseibacillus hegangensis</name>
    <dbReference type="NCBI Taxonomy" id="2486010"/>
    <lineage>
        <taxon>Bacteria</taxon>
        <taxon>Bacillati</taxon>
        <taxon>Bacillota</taxon>
        <taxon>Bacilli</taxon>
        <taxon>Lactobacillales</taxon>
        <taxon>Lactobacillaceae</taxon>
        <taxon>Lacticaseibacillus</taxon>
    </lineage>
</organism>
<comment type="caution">
    <text evidence="3">The sequence shown here is derived from an EMBL/GenBank/DDBJ whole genome shotgun (WGS) entry which is preliminary data.</text>
</comment>
<gene>
    <name evidence="3" type="ORF">ACFQ5K_09590</name>
</gene>
<dbReference type="Pfam" id="PF13731">
    <property type="entry name" value="WxL"/>
    <property type="match status" value="1"/>
</dbReference>
<dbReference type="RefSeq" id="WP_125756427.1">
    <property type="nucleotide sequence ID" value="NZ_JBHTOK010000072.1"/>
</dbReference>
<sequence>MKKTLFVTAAVVAMTAAGALVGAQTVFAADAVGKSNAEFNVVAGNGGTDGGDTGDDKDLILNQIPDLRFTLNGSDPTVGNLMNGSILSYTDGAVKKQIDPVDKAENQIGAIKILDYRGTNAGWNLSATMASPSNGSSTLTGTLHINAPVTTFSNVNVPDNGKVLTADLTADGKESAMVWNANAGTPATGDTEATPGEGTGVNLATVDGKTTFKTDANANATKGQYDATITWTLAGTPAIK</sequence>
<feature type="signal peptide" evidence="1">
    <location>
        <begin position="1"/>
        <end position="28"/>
    </location>
</feature>
<proteinExistence type="predicted"/>
<name>A0ABW4CW77_9LACO</name>
<evidence type="ECO:0000259" key="2">
    <source>
        <dbReference type="Pfam" id="PF13731"/>
    </source>
</evidence>
<feature type="domain" description="WxL" evidence="2">
    <location>
        <begin position="53"/>
        <end position="237"/>
    </location>
</feature>
<evidence type="ECO:0000313" key="4">
    <source>
        <dbReference type="Proteomes" id="UP001597212"/>
    </source>
</evidence>
<feature type="chain" id="PRO_5045575941" evidence="1">
    <location>
        <begin position="29"/>
        <end position="240"/>
    </location>
</feature>
<evidence type="ECO:0000256" key="1">
    <source>
        <dbReference type="SAM" id="SignalP"/>
    </source>
</evidence>
<evidence type="ECO:0000313" key="3">
    <source>
        <dbReference type="EMBL" id="MFD1441624.1"/>
    </source>
</evidence>
<dbReference type="EMBL" id="JBHTOK010000072">
    <property type="protein sequence ID" value="MFD1441624.1"/>
    <property type="molecule type" value="Genomic_DNA"/>
</dbReference>
<keyword evidence="1" id="KW-0732">Signal</keyword>
<dbReference type="InterPro" id="IPR027994">
    <property type="entry name" value="WxL_dom"/>
</dbReference>
<reference evidence="4" key="1">
    <citation type="journal article" date="2019" name="Int. J. Syst. Evol. Microbiol.">
        <title>The Global Catalogue of Microorganisms (GCM) 10K type strain sequencing project: providing services to taxonomists for standard genome sequencing and annotation.</title>
        <authorList>
            <consortium name="The Broad Institute Genomics Platform"/>
            <consortium name="The Broad Institute Genome Sequencing Center for Infectious Disease"/>
            <person name="Wu L."/>
            <person name="Ma J."/>
        </authorList>
    </citation>
    <scope>NUCLEOTIDE SEQUENCE [LARGE SCALE GENOMIC DNA]</scope>
    <source>
        <strain evidence="4">CCM 8912</strain>
    </source>
</reference>
<protein>
    <submittedName>
        <fullName evidence="3">WxL domain-containing protein</fullName>
    </submittedName>
</protein>
<keyword evidence="4" id="KW-1185">Reference proteome</keyword>
<dbReference type="Proteomes" id="UP001597212">
    <property type="component" value="Unassembled WGS sequence"/>
</dbReference>
<accession>A0ABW4CW77</accession>